<dbReference type="KEGG" id="dpx:DAPPUDRAFT_248724"/>
<proteinExistence type="inferred from homology"/>
<dbReference type="InterPro" id="IPR030045">
    <property type="entry name" value="CTNNAL1"/>
</dbReference>
<dbReference type="STRING" id="6669.E9GV32"/>
<keyword evidence="3" id="KW-0963">Cytoplasm</keyword>
<dbReference type="AlphaFoldDB" id="E9GV32"/>
<comment type="similarity">
    <text evidence="2">Belongs to the vinculin/alpha-catenin family.</text>
</comment>
<evidence type="ECO:0000313" key="5">
    <source>
        <dbReference type="Proteomes" id="UP000000305"/>
    </source>
</evidence>
<evidence type="ECO:0000313" key="4">
    <source>
        <dbReference type="EMBL" id="EFX76685.1"/>
    </source>
</evidence>
<dbReference type="eggNOG" id="KOG3681">
    <property type="taxonomic scope" value="Eukaryota"/>
</dbReference>
<dbReference type="GO" id="GO:0051015">
    <property type="term" value="F:actin filament binding"/>
    <property type="evidence" value="ECO:0007669"/>
    <property type="project" value="InterPro"/>
</dbReference>
<dbReference type="Proteomes" id="UP000000305">
    <property type="component" value="Unassembled WGS sequence"/>
</dbReference>
<dbReference type="PANTHER" id="PTHR46342:SF1">
    <property type="entry name" value="ALPHA-CATULIN"/>
    <property type="match status" value="1"/>
</dbReference>
<dbReference type="InParanoid" id="E9GV32"/>
<dbReference type="GO" id="GO:0007266">
    <property type="term" value="P:Rho protein signal transduction"/>
    <property type="evidence" value="ECO:0007669"/>
    <property type="project" value="InterPro"/>
</dbReference>
<accession>E9GV32</accession>
<dbReference type="EMBL" id="GL732567">
    <property type="protein sequence ID" value="EFX76685.1"/>
    <property type="molecule type" value="Genomic_DNA"/>
</dbReference>
<dbReference type="GO" id="GO:0071944">
    <property type="term" value="C:cell periphery"/>
    <property type="evidence" value="ECO:0007669"/>
    <property type="project" value="UniProtKB-ARBA"/>
</dbReference>
<dbReference type="InterPro" id="IPR036723">
    <property type="entry name" value="Alpha-catenin/vinculin-like_sf"/>
</dbReference>
<organism evidence="4 5">
    <name type="scientific">Daphnia pulex</name>
    <name type="common">Water flea</name>
    <dbReference type="NCBI Taxonomy" id="6669"/>
    <lineage>
        <taxon>Eukaryota</taxon>
        <taxon>Metazoa</taxon>
        <taxon>Ecdysozoa</taxon>
        <taxon>Arthropoda</taxon>
        <taxon>Crustacea</taxon>
        <taxon>Branchiopoda</taxon>
        <taxon>Diplostraca</taxon>
        <taxon>Cladocera</taxon>
        <taxon>Anomopoda</taxon>
        <taxon>Daphniidae</taxon>
        <taxon>Daphnia</taxon>
    </lineage>
</organism>
<dbReference type="GO" id="GO:0005737">
    <property type="term" value="C:cytoplasm"/>
    <property type="evidence" value="ECO:0007669"/>
    <property type="project" value="UniProtKB-SubCell"/>
</dbReference>
<evidence type="ECO:0000256" key="3">
    <source>
        <dbReference type="ARBA" id="ARBA00022490"/>
    </source>
</evidence>
<gene>
    <name evidence="4" type="ORF">DAPPUDRAFT_248724</name>
</gene>
<dbReference type="Gene3D" id="1.20.120.230">
    <property type="entry name" value="Alpha-catenin/vinculin-like"/>
    <property type="match status" value="1"/>
</dbReference>
<dbReference type="GO" id="GO:0007155">
    <property type="term" value="P:cell adhesion"/>
    <property type="evidence" value="ECO:0007669"/>
    <property type="project" value="InterPro"/>
</dbReference>
<dbReference type="InterPro" id="IPR006077">
    <property type="entry name" value="Vinculin/catenin"/>
</dbReference>
<reference evidence="4 5" key="1">
    <citation type="journal article" date="2011" name="Science">
        <title>The ecoresponsive genome of Daphnia pulex.</title>
        <authorList>
            <person name="Colbourne J.K."/>
            <person name="Pfrender M.E."/>
            <person name="Gilbert D."/>
            <person name="Thomas W.K."/>
            <person name="Tucker A."/>
            <person name="Oakley T.H."/>
            <person name="Tokishita S."/>
            <person name="Aerts A."/>
            <person name="Arnold G.J."/>
            <person name="Basu M.K."/>
            <person name="Bauer D.J."/>
            <person name="Caceres C.E."/>
            <person name="Carmel L."/>
            <person name="Casola C."/>
            <person name="Choi J.H."/>
            <person name="Detter J.C."/>
            <person name="Dong Q."/>
            <person name="Dusheyko S."/>
            <person name="Eads B.D."/>
            <person name="Frohlich T."/>
            <person name="Geiler-Samerotte K.A."/>
            <person name="Gerlach D."/>
            <person name="Hatcher P."/>
            <person name="Jogdeo S."/>
            <person name="Krijgsveld J."/>
            <person name="Kriventseva E.V."/>
            <person name="Kultz D."/>
            <person name="Laforsch C."/>
            <person name="Lindquist E."/>
            <person name="Lopez J."/>
            <person name="Manak J.R."/>
            <person name="Muller J."/>
            <person name="Pangilinan J."/>
            <person name="Patwardhan R.P."/>
            <person name="Pitluck S."/>
            <person name="Pritham E.J."/>
            <person name="Rechtsteiner A."/>
            <person name="Rho M."/>
            <person name="Rogozin I.B."/>
            <person name="Sakarya O."/>
            <person name="Salamov A."/>
            <person name="Schaack S."/>
            <person name="Shapiro H."/>
            <person name="Shiga Y."/>
            <person name="Skalitzky C."/>
            <person name="Smith Z."/>
            <person name="Souvorov A."/>
            <person name="Sung W."/>
            <person name="Tang Z."/>
            <person name="Tsuchiya D."/>
            <person name="Tu H."/>
            <person name="Vos H."/>
            <person name="Wang M."/>
            <person name="Wolf Y.I."/>
            <person name="Yamagata H."/>
            <person name="Yamada T."/>
            <person name="Ye Y."/>
            <person name="Shaw J.R."/>
            <person name="Andrews J."/>
            <person name="Crease T.J."/>
            <person name="Tang H."/>
            <person name="Lucas S.M."/>
            <person name="Robertson H.M."/>
            <person name="Bork P."/>
            <person name="Koonin E.V."/>
            <person name="Zdobnov E.M."/>
            <person name="Grigoriev I.V."/>
            <person name="Lynch M."/>
            <person name="Boore J.L."/>
        </authorList>
    </citation>
    <scope>NUCLEOTIDE SEQUENCE [LARGE SCALE GENOMIC DNA]</scope>
</reference>
<comment type="subcellular location">
    <subcellularLocation>
        <location evidence="1">Cytoplasm</location>
    </subcellularLocation>
</comment>
<evidence type="ECO:0000256" key="1">
    <source>
        <dbReference type="ARBA" id="ARBA00004496"/>
    </source>
</evidence>
<dbReference type="HOGENOM" id="CLU_2361857_0_0_1"/>
<dbReference type="OrthoDB" id="6376697at2759"/>
<keyword evidence="5" id="KW-1185">Reference proteome</keyword>
<dbReference type="SUPFAM" id="SSF47220">
    <property type="entry name" value="alpha-catenin/vinculin-like"/>
    <property type="match status" value="1"/>
</dbReference>
<sequence length="96" mass="10755">MTDKGSIVSNTLTRLEGVNNFTEFVKAFSQFGSEMVDFAHVTEDRQNDLKDERRRAQMSAARTILELSTLILLIASKCYIAMQDAIINAVNNTIDP</sequence>
<protein>
    <submittedName>
        <fullName evidence="4">Uncharacterized protein</fullName>
    </submittedName>
</protein>
<name>E9GV32_DAPPU</name>
<dbReference type="PANTHER" id="PTHR46342">
    <property type="entry name" value="ALPHA-CATULIN"/>
    <property type="match status" value="1"/>
</dbReference>
<evidence type="ECO:0000256" key="2">
    <source>
        <dbReference type="ARBA" id="ARBA00008376"/>
    </source>
</evidence>
<dbReference type="Pfam" id="PF01044">
    <property type="entry name" value="Vinculin"/>
    <property type="match status" value="1"/>
</dbReference>